<feature type="chain" id="PRO_5021872081" evidence="5">
    <location>
        <begin position="24"/>
        <end position="520"/>
    </location>
</feature>
<protein>
    <submittedName>
        <fullName evidence="7">Arylsulfatase</fullName>
    </submittedName>
</protein>
<dbReference type="GO" id="GO:0046872">
    <property type="term" value="F:metal ion binding"/>
    <property type="evidence" value="ECO:0007669"/>
    <property type="project" value="UniProtKB-KW"/>
</dbReference>
<evidence type="ECO:0000256" key="3">
    <source>
        <dbReference type="ARBA" id="ARBA00022801"/>
    </source>
</evidence>
<dbReference type="InterPro" id="IPR017850">
    <property type="entry name" value="Alkaline_phosphatase_core_sf"/>
</dbReference>
<accession>A0A521BZZ6</accession>
<evidence type="ECO:0000256" key="5">
    <source>
        <dbReference type="SAM" id="SignalP"/>
    </source>
</evidence>
<name>A0A521BZZ6_9BACT</name>
<evidence type="ECO:0000313" key="7">
    <source>
        <dbReference type="EMBL" id="SMO52698.1"/>
    </source>
</evidence>
<dbReference type="Pfam" id="PF00884">
    <property type="entry name" value="Sulfatase"/>
    <property type="match status" value="1"/>
</dbReference>
<proteinExistence type="inferred from homology"/>
<dbReference type="InterPro" id="IPR050738">
    <property type="entry name" value="Sulfatase"/>
</dbReference>
<dbReference type="CDD" id="cd16145">
    <property type="entry name" value="ARS_like"/>
    <property type="match status" value="1"/>
</dbReference>
<dbReference type="InterPro" id="IPR024607">
    <property type="entry name" value="Sulfatase_CS"/>
</dbReference>
<dbReference type="AlphaFoldDB" id="A0A521BZZ6"/>
<dbReference type="PROSITE" id="PS00523">
    <property type="entry name" value="SULFATASE_1"/>
    <property type="match status" value="1"/>
</dbReference>
<dbReference type="Gene3D" id="3.40.720.10">
    <property type="entry name" value="Alkaline Phosphatase, subunit A"/>
    <property type="match status" value="1"/>
</dbReference>
<evidence type="ECO:0000313" key="8">
    <source>
        <dbReference type="Proteomes" id="UP000317593"/>
    </source>
</evidence>
<reference evidence="7 8" key="1">
    <citation type="submission" date="2017-05" db="EMBL/GenBank/DDBJ databases">
        <authorList>
            <person name="Varghese N."/>
            <person name="Submissions S."/>
        </authorList>
    </citation>
    <scope>NUCLEOTIDE SEQUENCE [LARGE SCALE GENOMIC DNA]</scope>
    <source>
        <strain evidence="7 8">DSM 21194</strain>
    </source>
</reference>
<gene>
    <name evidence="7" type="ORF">SAMN06265218_104222</name>
</gene>
<evidence type="ECO:0000259" key="6">
    <source>
        <dbReference type="Pfam" id="PF00884"/>
    </source>
</evidence>
<organism evidence="7 8">
    <name type="scientific">Fodinibius sediminis</name>
    <dbReference type="NCBI Taxonomy" id="1214077"/>
    <lineage>
        <taxon>Bacteria</taxon>
        <taxon>Pseudomonadati</taxon>
        <taxon>Balneolota</taxon>
        <taxon>Balneolia</taxon>
        <taxon>Balneolales</taxon>
        <taxon>Balneolaceae</taxon>
        <taxon>Fodinibius</taxon>
    </lineage>
</organism>
<feature type="domain" description="Sulfatase N-terminal" evidence="6">
    <location>
        <begin position="30"/>
        <end position="408"/>
    </location>
</feature>
<keyword evidence="5" id="KW-0732">Signal</keyword>
<evidence type="ECO:0000256" key="4">
    <source>
        <dbReference type="ARBA" id="ARBA00022837"/>
    </source>
</evidence>
<dbReference type="PANTHER" id="PTHR42693">
    <property type="entry name" value="ARYLSULFATASE FAMILY MEMBER"/>
    <property type="match status" value="1"/>
</dbReference>
<comment type="similarity">
    <text evidence="1">Belongs to the sulfatase family.</text>
</comment>
<dbReference type="InterPro" id="IPR000917">
    <property type="entry name" value="Sulfatase_N"/>
</dbReference>
<keyword evidence="8" id="KW-1185">Reference proteome</keyword>
<keyword evidence="3" id="KW-0378">Hydrolase</keyword>
<dbReference type="SUPFAM" id="SSF53649">
    <property type="entry name" value="Alkaline phosphatase-like"/>
    <property type="match status" value="1"/>
</dbReference>
<evidence type="ECO:0000256" key="2">
    <source>
        <dbReference type="ARBA" id="ARBA00022723"/>
    </source>
</evidence>
<keyword evidence="4" id="KW-0106">Calcium</keyword>
<keyword evidence="2" id="KW-0479">Metal-binding</keyword>
<dbReference type="GO" id="GO:0004065">
    <property type="term" value="F:arylsulfatase activity"/>
    <property type="evidence" value="ECO:0007669"/>
    <property type="project" value="TreeGrafter"/>
</dbReference>
<dbReference type="Proteomes" id="UP000317593">
    <property type="component" value="Unassembled WGS sequence"/>
</dbReference>
<dbReference type="Gene3D" id="3.30.1120.10">
    <property type="match status" value="1"/>
</dbReference>
<evidence type="ECO:0000256" key="1">
    <source>
        <dbReference type="ARBA" id="ARBA00008779"/>
    </source>
</evidence>
<feature type="signal peptide" evidence="5">
    <location>
        <begin position="1"/>
        <end position="23"/>
    </location>
</feature>
<sequence>MNHMKIIFPLIAVFLISPQPSVAQPDTDRPNIIYILADDLGYGDLGAYGQDKIETPNIDALAENGMKFTQHYSGAPVCAPARYMLMTGTHPGHAYIRSNEEWGERGDIWNYEKMAANPALEGQRPIPDSTVTIAEVLQEEGYRTGAIGKWGLGAPFTVGVPNNQGFDFFFGYNGQRQAHTYYPVYLWRNERRIALNNELVAPHQPLPAGADPYDPESYAKFHDQPDYSAELMGEEALRFIESNSSNPFFLYYATTIPHVSLQAPQRWIDYYHEKFGEEEPYVSDGDGGGVRYVPTRYPKATYAAMISYLDEQVGMIVDKLKKLNLYRNTLIIFTSDNGPVHGLGVDPEYFGSASPLNNASGRLKGHVYEGGIRVPMIATWEDRIEAGSQTDHISAFWDVMPTLSEVAGAEHPDNIDGISFLPTLEGNEENQEKHEFLYWEFPSYGGQQAVRMGKWKGIRNNIKSEQNLEIELYNLEEDIREENDVASEHPEVVNRIRTIMENEHTIPRLRSFRMEALGDK</sequence>
<dbReference type="PANTHER" id="PTHR42693:SF53">
    <property type="entry name" value="ENDO-4-O-SULFATASE"/>
    <property type="match status" value="1"/>
</dbReference>
<dbReference type="EMBL" id="FXTH01000004">
    <property type="protein sequence ID" value="SMO52698.1"/>
    <property type="molecule type" value="Genomic_DNA"/>
</dbReference>